<evidence type="ECO:0000313" key="1">
    <source>
        <dbReference type="EMBL" id="KAA0021681.1"/>
    </source>
</evidence>
<organism evidence="1 2">
    <name type="scientific">Antrihabitans cavernicola</name>
    <dbReference type="NCBI Taxonomy" id="2495913"/>
    <lineage>
        <taxon>Bacteria</taxon>
        <taxon>Bacillati</taxon>
        <taxon>Actinomycetota</taxon>
        <taxon>Actinomycetes</taxon>
        <taxon>Mycobacteriales</taxon>
        <taxon>Nocardiaceae</taxon>
        <taxon>Antrihabitans</taxon>
    </lineage>
</organism>
<accession>A0A5A7SBS6</accession>
<keyword evidence="2" id="KW-1185">Reference proteome</keyword>
<dbReference type="InterPro" id="IPR032716">
    <property type="entry name" value="ACC_epsilon"/>
</dbReference>
<name>A0A5A7SBS6_9NOCA</name>
<dbReference type="RefSeq" id="WP_149431548.1">
    <property type="nucleotide sequence ID" value="NZ_VLNY01000008.1"/>
</dbReference>
<dbReference type="GO" id="GO:0004658">
    <property type="term" value="F:propionyl-CoA carboxylase activity"/>
    <property type="evidence" value="ECO:0007669"/>
    <property type="project" value="InterPro"/>
</dbReference>
<dbReference type="Proteomes" id="UP000322244">
    <property type="component" value="Unassembled WGS sequence"/>
</dbReference>
<dbReference type="AlphaFoldDB" id="A0A5A7SBS6"/>
<gene>
    <name evidence="1" type="ORF">FOY51_17480</name>
</gene>
<proteinExistence type="predicted"/>
<dbReference type="EMBL" id="VLNY01000008">
    <property type="protein sequence ID" value="KAA0021681.1"/>
    <property type="molecule type" value="Genomic_DNA"/>
</dbReference>
<protein>
    <submittedName>
        <fullName evidence="1">Acyl-CoA carboxylase subunit epsilon</fullName>
    </submittedName>
</protein>
<evidence type="ECO:0000313" key="2">
    <source>
        <dbReference type="Proteomes" id="UP000322244"/>
    </source>
</evidence>
<sequence length="62" mass="6866">MTAEPFLRIERGTLTDDEIVALTIVLAAAVADDAPNQERAQVHWLPLGRRPAFVPQLSWRAA</sequence>
<dbReference type="GO" id="GO:0003989">
    <property type="term" value="F:acetyl-CoA carboxylase activity"/>
    <property type="evidence" value="ECO:0007669"/>
    <property type="project" value="InterPro"/>
</dbReference>
<comment type="caution">
    <text evidence="1">The sequence shown here is derived from an EMBL/GenBank/DDBJ whole genome shotgun (WGS) entry which is preliminary data.</text>
</comment>
<dbReference type="Pfam" id="PF13822">
    <property type="entry name" value="ACC_epsilon"/>
    <property type="match status" value="1"/>
</dbReference>
<reference evidence="1 2" key="1">
    <citation type="submission" date="2019-07" db="EMBL/GenBank/DDBJ databases">
        <title>Rhodococcus cavernicolus sp. nov., isolated from a cave.</title>
        <authorList>
            <person name="Lee S.D."/>
        </authorList>
    </citation>
    <scope>NUCLEOTIDE SEQUENCE [LARGE SCALE GENOMIC DNA]</scope>
    <source>
        <strain evidence="1 2">C1-24</strain>
    </source>
</reference>